<organism evidence="1 2">
    <name type="scientific">Portunus trituberculatus</name>
    <name type="common">Swimming crab</name>
    <name type="synonym">Neptunus trituberculatus</name>
    <dbReference type="NCBI Taxonomy" id="210409"/>
    <lineage>
        <taxon>Eukaryota</taxon>
        <taxon>Metazoa</taxon>
        <taxon>Ecdysozoa</taxon>
        <taxon>Arthropoda</taxon>
        <taxon>Crustacea</taxon>
        <taxon>Multicrustacea</taxon>
        <taxon>Malacostraca</taxon>
        <taxon>Eumalacostraca</taxon>
        <taxon>Eucarida</taxon>
        <taxon>Decapoda</taxon>
        <taxon>Pleocyemata</taxon>
        <taxon>Brachyura</taxon>
        <taxon>Eubrachyura</taxon>
        <taxon>Portunoidea</taxon>
        <taxon>Portunidae</taxon>
        <taxon>Portuninae</taxon>
        <taxon>Portunus</taxon>
    </lineage>
</organism>
<accession>A0A5B7EJE7</accession>
<sequence length="77" mass="8773">MMAIPKRPRFPLISGRWREGENLLAQAQTFLLSQQRAIAALQRDMVAMGTPRRKVLNSAGLDKCDPDMTAADFRTWR</sequence>
<dbReference type="OrthoDB" id="2286242at2759"/>
<proteinExistence type="predicted"/>
<evidence type="ECO:0000313" key="2">
    <source>
        <dbReference type="Proteomes" id="UP000324222"/>
    </source>
</evidence>
<protein>
    <submittedName>
        <fullName evidence="1">Uncharacterized protein</fullName>
    </submittedName>
</protein>
<keyword evidence="2" id="KW-1185">Reference proteome</keyword>
<dbReference type="Proteomes" id="UP000324222">
    <property type="component" value="Unassembled WGS sequence"/>
</dbReference>
<reference evidence="1 2" key="1">
    <citation type="submission" date="2019-05" db="EMBL/GenBank/DDBJ databases">
        <title>Another draft genome of Portunus trituberculatus and its Hox gene families provides insights of decapod evolution.</title>
        <authorList>
            <person name="Jeong J.-H."/>
            <person name="Song I."/>
            <person name="Kim S."/>
            <person name="Choi T."/>
            <person name="Kim D."/>
            <person name="Ryu S."/>
            <person name="Kim W."/>
        </authorList>
    </citation>
    <scope>NUCLEOTIDE SEQUENCE [LARGE SCALE GENOMIC DNA]</scope>
    <source>
        <tissue evidence="1">Muscle</tissue>
    </source>
</reference>
<dbReference type="AlphaFoldDB" id="A0A5B7EJE7"/>
<name>A0A5B7EJE7_PORTR</name>
<comment type="caution">
    <text evidence="1">The sequence shown here is derived from an EMBL/GenBank/DDBJ whole genome shotgun (WGS) entry which is preliminary data.</text>
</comment>
<gene>
    <name evidence="1" type="ORF">E2C01_026900</name>
</gene>
<dbReference type="EMBL" id="VSRR010002855">
    <property type="protein sequence ID" value="MPC33545.1"/>
    <property type="molecule type" value="Genomic_DNA"/>
</dbReference>
<evidence type="ECO:0000313" key="1">
    <source>
        <dbReference type="EMBL" id="MPC33545.1"/>
    </source>
</evidence>